<dbReference type="AlphaFoldDB" id="A0A1A9X0Z6"/>
<evidence type="ECO:0000313" key="2">
    <source>
        <dbReference type="EnsemblMetazoa" id="GBRI040168-PA"/>
    </source>
</evidence>
<organism evidence="2 3">
    <name type="scientific">Glossina brevipalpis</name>
    <dbReference type="NCBI Taxonomy" id="37001"/>
    <lineage>
        <taxon>Eukaryota</taxon>
        <taxon>Metazoa</taxon>
        <taxon>Ecdysozoa</taxon>
        <taxon>Arthropoda</taxon>
        <taxon>Hexapoda</taxon>
        <taxon>Insecta</taxon>
        <taxon>Pterygota</taxon>
        <taxon>Neoptera</taxon>
        <taxon>Endopterygota</taxon>
        <taxon>Diptera</taxon>
        <taxon>Brachycera</taxon>
        <taxon>Muscomorpha</taxon>
        <taxon>Hippoboscoidea</taxon>
        <taxon>Glossinidae</taxon>
        <taxon>Glossina</taxon>
    </lineage>
</organism>
<reference evidence="3" key="1">
    <citation type="submission" date="2014-03" db="EMBL/GenBank/DDBJ databases">
        <authorList>
            <person name="Aksoy S."/>
            <person name="Warren W."/>
            <person name="Wilson R.K."/>
        </authorList>
    </citation>
    <scope>NUCLEOTIDE SEQUENCE [LARGE SCALE GENOMIC DNA]</scope>
    <source>
        <strain evidence="3">IAEA</strain>
    </source>
</reference>
<name>A0A1A9X0Z6_9MUSC</name>
<evidence type="ECO:0000313" key="3">
    <source>
        <dbReference type="Proteomes" id="UP000091820"/>
    </source>
</evidence>
<proteinExistence type="predicted"/>
<dbReference type="Proteomes" id="UP000091820">
    <property type="component" value="Unassembled WGS sequence"/>
</dbReference>
<sequence length="119" mass="12608">MRSQIAILFSALRHKGGSHCVNIGTIVSFECPPITGTSIEPRSLPTVSATNVFARNVSTSGISELTGFVIITIMAFGLCWAVIPTTREMIAALASSKTFRSFAFAVRATPAVITTISCI</sequence>
<keyword evidence="1" id="KW-1133">Transmembrane helix</keyword>
<protein>
    <submittedName>
        <fullName evidence="2">Uncharacterized protein</fullName>
    </submittedName>
</protein>
<keyword evidence="3" id="KW-1185">Reference proteome</keyword>
<keyword evidence="1" id="KW-0812">Transmembrane</keyword>
<accession>A0A1A9X0Z6</accession>
<evidence type="ECO:0000256" key="1">
    <source>
        <dbReference type="SAM" id="Phobius"/>
    </source>
</evidence>
<keyword evidence="1" id="KW-0472">Membrane</keyword>
<reference evidence="2" key="2">
    <citation type="submission" date="2020-05" db="UniProtKB">
        <authorList>
            <consortium name="EnsemblMetazoa"/>
        </authorList>
    </citation>
    <scope>IDENTIFICATION</scope>
    <source>
        <strain evidence="2">IAEA</strain>
    </source>
</reference>
<dbReference type="VEuPathDB" id="VectorBase:GBRI040168"/>
<feature type="transmembrane region" description="Helical" evidence="1">
    <location>
        <begin position="65"/>
        <end position="83"/>
    </location>
</feature>
<dbReference type="EnsemblMetazoa" id="GBRI040168-RA">
    <property type="protein sequence ID" value="GBRI040168-PA"/>
    <property type="gene ID" value="GBRI040168"/>
</dbReference>